<dbReference type="EMBL" id="AMQN01014197">
    <property type="status" value="NOT_ANNOTATED_CDS"/>
    <property type="molecule type" value="Genomic_DNA"/>
</dbReference>
<comment type="similarity">
    <text evidence="1">Belongs to the mab-21 family.</text>
</comment>
<feature type="coiled-coil region" evidence="4">
    <location>
        <begin position="588"/>
        <end position="615"/>
    </location>
</feature>
<dbReference type="PANTHER" id="PTHR10656:SF42">
    <property type="entry name" value="CYCLIC GMP-AMP SYNTHASE-LIKE PROTEIN-RELATED"/>
    <property type="match status" value="1"/>
</dbReference>
<dbReference type="SMART" id="SM01265">
    <property type="entry name" value="Mab-21"/>
    <property type="match status" value="1"/>
</dbReference>
<keyword evidence="4" id="KW-0175">Coiled coil</keyword>
<dbReference type="EnsemblMetazoa" id="CapteT193378">
    <property type="protein sequence ID" value="CapteP193378"/>
    <property type="gene ID" value="CapteG193378"/>
</dbReference>
<sequence length="703" mass="80270">MLTPDDLVTDYYRQTQILVELILSNEHFSGHVEGMAFDEAPVCFSLGSTEDDASLEQHFASAPQPTGKQTVICLHEASIVLVDQSVEFKEGYPLVLYIREASRPGAVHVWMSSRTRGLILKEDYGMDLASAVEIREDDGVPRFHLMPQVLKKGLTKRALDKLLLVNPLVDMELCFETTSLAFNYARDISEVTEYLRSVYSLRMLPGLIMSEWPQKALSWTSRQKKWPKPEIISQVIKCPVMVIPFDQEDLWTYNFSSAEKCLLSHVDPDKMKILLNAQVLLYQMSDPNISWHRILKQVFLWFLGGSNGEDLNAFLKLFRKYLEDNFLPSYFLDELNLLDRINDEEISEILTTVEAALVMEDNQREVLLANYTAANTCDVVPLLKNHLQRCFERQVGLLYLQLYHQLHFGDLDKSISMHKGMIKRVRESTISDDTSGPLIELINNSLGSLFMVKAGHIKAKQNKKEMGKRAQDLLVQSLNMDLLSGRVKLAMYHFYKNEYEAVLDLLEEVPMSTCSTVDVWSRWKQKQYLFDVIISDHERPFLPADICACWGLMVSQVLGFVHCNVAIIDSCLFARYLKIMSMVELKKVSSKEEVRDDLKAMLRKAEDDEADMNERRNAAYLNILAEVYSALDEDSATEGLLQKSVTLVANPRNPARWKLFKLKTRKWRKMLTWGAGCLLLSTLAAAAVKVTRAHTQLGVTNIP</sequence>
<evidence type="ECO:0000256" key="4">
    <source>
        <dbReference type="SAM" id="Coils"/>
    </source>
</evidence>
<evidence type="ECO:0000313" key="8">
    <source>
        <dbReference type="Proteomes" id="UP000014760"/>
    </source>
</evidence>
<reference evidence="8" key="1">
    <citation type="submission" date="2012-12" db="EMBL/GenBank/DDBJ databases">
        <authorList>
            <person name="Hellsten U."/>
            <person name="Grimwood J."/>
            <person name="Chapman J.A."/>
            <person name="Shapiro H."/>
            <person name="Aerts A."/>
            <person name="Otillar R.P."/>
            <person name="Terry A.Y."/>
            <person name="Boore J.L."/>
            <person name="Simakov O."/>
            <person name="Marletaz F."/>
            <person name="Cho S.-J."/>
            <person name="Edsinger-Gonzales E."/>
            <person name="Havlak P."/>
            <person name="Kuo D.-H."/>
            <person name="Larsson T."/>
            <person name="Lv J."/>
            <person name="Arendt D."/>
            <person name="Savage R."/>
            <person name="Osoegawa K."/>
            <person name="de Jong P."/>
            <person name="Lindberg D.R."/>
            <person name="Seaver E.C."/>
            <person name="Weisblat D.A."/>
            <person name="Putnam N.H."/>
            <person name="Grigoriev I.V."/>
            <person name="Rokhsar D.S."/>
        </authorList>
    </citation>
    <scope>NUCLEOTIDE SEQUENCE</scope>
    <source>
        <strain evidence="8">I ESC-2004</strain>
    </source>
</reference>
<dbReference type="AlphaFoldDB" id="R7TB44"/>
<gene>
    <name evidence="6" type="ORF">CAPTEDRAFT_193378</name>
</gene>
<evidence type="ECO:0000259" key="5">
    <source>
        <dbReference type="Pfam" id="PF03281"/>
    </source>
</evidence>
<evidence type="ECO:0000256" key="2">
    <source>
        <dbReference type="ARBA" id="ARBA00022741"/>
    </source>
</evidence>
<reference evidence="6 8" key="2">
    <citation type="journal article" date="2013" name="Nature">
        <title>Insights into bilaterian evolution from three spiralian genomes.</title>
        <authorList>
            <person name="Simakov O."/>
            <person name="Marletaz F."/>
            <person name="Cho S.J."/>
            <person name="Edsinger-Gonzales E."/>
            <person name="Havlak P."/>
            <person name="Hellsten U."/>
            <person name="Kuo D.H."/>
            <person name="Larsson T."/>
            <person name="Lv J."/>
            <person name="Arendt D."/>
            <person name="Savage R."/>
            <person name="Osoegawa K."/>
            <person name="de Jong P."/>
            <person name="Grimwood J."/>
            <person name="Chapman J.A."/>
            <person name="Shapiro H."/>
            <person name="Aerts A."/>
            <person name="Otillar R.P."/>
            <person name="Terry A.Y."/>
            <person name="Boore J.L."/>
            <person name="Grigoriev I.V."/>
            <person name="Lindberg D.R."/>
            <person name="Seaver E.C."/>
            <person name="Weisblat D.A."/>
            <person name="Putnam N.H."/>
            <person name="Rokhsar D.S."/>
        </authorList>
    </citation>
    <scope>NUCLEOTIDE SEQUENCE</scope>
    <source>
        <strain evidence="6 8">I ESC-2004</strain>
    </source>
</reference>
<keyword evidence="3" id="KW-0067">ATP-binding</keyword>
<evidence type="ECO:0000313" key="7">
    <source>
        <dbReference type="EnsemblMetazoa" id="CapteP193378"/>
    </source>
</evidence>
<dbReference type="Proteomes" id="UP000014760">
    <property type="component" value="Unassembled WGS sequence"/>
</dbReference>
<reference evidence="7" key="3">
    <citation type="submission" date="2015-06" db="UniProtKB">
        <authorList>
            <consortium name="EnsemblMetazoa"/>
        </authorList>
    </citation>
    <scope>IDENTIFICATION</scope>
</reference>
<dbReference type="InterPro" id="IPR046903">
    <property type="entry name" value="Mab-21-like_nuc_Trfase"/>
</dbReference>
<dbReference type="OrthoDB" id="5982295at2759"/>
<accession>R7TB44</accession>
<dbReference type="Pfam" id="PF03281">
    <property type="entry name" value="Mab-21"/>
    <property type="match status" value="1"/>
</dbReference>
<name>R7TB44_CAPTE</name>
<dbReference type="Gene3D" id="1.10.1410.40">
    <property type="match status" value="1"/>
</dbReference>
<dbReference type="GO" id="GO:0005524">
    <property type="term" value="F:ATP binding"/>
    <property type="evidence" value="ECO:0007669"/>
    <property type="project" value="UniProtKB-KW"/>
</dbReference>
<feature type="domain" description="Mab-21-like nucleotidyltransferase" evidence="5">
    <location>
        <begin position="193"/>
        <end position="264"/>
    </location>
</feature>
<dbReference type="HOGENOM" id="CLU_392446_0_0_1"/>
<dbReference type="OMA" id="NDMANEN"/>
<dbReference type="InterPro" id="IPR024810">
    <property type="entry name" value="MAB21L/cGLR"/>
</dbReference>
<protein>
    <recommendedName>
        <fullName evidence="5">Mab-21-like nucleotidyltransferase domain-containing protein</fullName>
    </recommendedName>
</protein>
<evidence type="ECO:0000256" key="1">
    <source>
        <dbReference type="ARBA" id="ARBA00008307"/>
    </source>
</evidence>
<dbReference type="PANTHER" id="PTHR10656">
    <property type="entry name" value="CELL FATE DETERMINING PROTEIN MAB21-RELATED"/>
    <property type="match status" value="1"/>
</dbReference>
<proteinExistence type="inferred from homology"/>
<keyword evidence="8" id="KW-1185">Reference proteome</keyword>
<keyword evidence="2" id="KW-0547">Nucleotide-binding</keyword>
<evidence type="ECO:0000313" key="6">
    <source>
        <dbReference type="EMBL" id="ELT90722.1"/>
    </source>
</evidence>
<organism evidence="6">
    <name type="scientific">Capitella teleta</name>
    <name type="common">Polychaete worm</name>
    <dbReference type="NCBI Taxonomy" id="283909"/>
    <lineage>
        <taxon>Eukaryota</taxon>
        <taxon>Metazoa</taxon>
        <taxon>Spiralia</taxon>
        <taxon>Lophotrochozoa</taxon>
        <taxon>Annelida</taxon>
        <taxon>Polychaeta</taxon>
        <taxon>Sedentaria</taxon>
        <taxon>Scolecida</taxon>
        <taxon>Capitellidae</taxon>
        <taxon>Capitella</taxon>
    </lineage>
</organism>
<dbReference type="EMBL" id="KB310797">
    <property type="protein sequence ID" value="ELT90722.1"/>
    <property type="molecule type" value="Genomic_DNA"/>
</dbReference>
<evidence type="ECO:0000256" key="3">
    <source>
        <dbReference type="ARBA" id="ARBA00022840"/>
    </source>
</evidence>